<feature type="transmembrane region" description="Helical" evidence="1">
    <location>
        <begin position="21"/>
        <end position="48"/>
    </location>
</feature>
<reference evidence="2 3" key="1">
    <citation type="submission" date="2023-04" db="EMBL/GenBank/DDBJ databases">
        <title>Marinobulbifer ophiurae gen. nov., sp. Nov., isolate from tissue of brittle star Ophioplocus japonicus.</title>
        <authorList>
            <person name="Kawano K."/>
            <person name="Sawayama S."/>
            <person name="Nakagawa S."/>
        </authorList>
    </citation>
    <scope>NUCLEOTIDE SEQUENCE [LARGE SCALE GENOMIC DNA]</scope>
    <source>
        <strain evidence="2 3">NKW57</strain>
    </source>
</reference>
<name>A0ABQ6LUQ0_9GAMM</name>
<proteinExistence type="predicted"/>
<dbReference type="Proteomes" id="UP001224392">
    <property type="component" value="Unassembled WGS sequence"/>
</dbReference>
<evidence type="ECO:0000256" key="1">
    <source>
        <dbReference type="SAM" id="Phobius"/>
    </source>
</evidence>
<evidence type="ECO:0000313" key="2">
    <source>
        <dbReference type="EMBL" id="GMG85818.1"/>
    </source>
</evidence>
<gene>
    <name evidence="2" type="ORF">MNKW57_01390</name>
</gene>
<keyword evidence="3" id="KW-1185">Reference proteome</keyword>
<accession>A0ABQ6LUQ0</accession>
<evidence type="ECO:0000313" key="3">
    <source>
        <dbReference type="Proteomes" id="UP001224392"/>
    </source>
</evidence>
<dbReference type="RefSeq" id="WP_285762347.1">
    <property type="nucleotide sequence ID" value="NZ_BSYJ01000001.1"/>
</dbReference>
<dbReference type="EMBL" id="BSYJ01000001">
    <property type="protein sequence ID" value="GMG85818.1"/>
    <property type="molecule type" value="Genomic_DNA"/>
</dbReference>
<keyword evidence="1" id="KW-0472">Membrane</keyword>
<organism evidence="2 3">
    <name type="scientific">Biformimicrobium ophioploci</name>
    <dbReference type="NCBI Taxonomy" id="3036711"/>
    <lineage>
        <taxon>Bacteria</taxon>
        <taxon>Pseudomonadati</taxon>
        <taxon>Pseudomonadota</taxon>
        <taxon>Gammaproteobacteria</taxon>
        <taxon>Cellvibrionales</taxon>
        <taxon>Microbulbiferaceae</taxon>
        <taxon>Biformimicrobium</taxon>
    </lineage>
</organism>
<keyword evidence="1" id="KW-1133">Transmembrane helix</keyword>
<protein>
    <submittedName>
        <fullName evidence="2">Membrane protein</fullName>
    </submittedName>
</protein>
<sequence length="121" mass="13843">MTEKRGITTKLTGPEKSARDLALLVYIIQAISLVSVLPMFVAVIINYVKRPDVRGTLAESHFRWQIRTFWFSLLWGIVGGLTTWLLGIGFLILGINYIWVVYRVVRGWLALSDEKPAYPYL</sequence>
<keyword evidence="1" id="KW-0812">Transmembrane</keyword>
<feature type="transmembrane region" description="Helical" evidence="1">
    <location>
        <begin position="68"/>
        <end position="99"/>
    </location>
</feature>
<comment type="caution">
    <text evidence="2">The sequence shown here is derived from an EMBL/GenBank/DDBJ whole genome shotgun (WGS) entry which is preliminary data.</text>
</comment>